<dbReference type="RefSeq" id="WP_265680613.1">
    <property type="nucleotide sequence ID" value="NZ_CP120863.1"/>
</dbReference>
<feature type="transmembrane region" description="Helical" evidence="5">
    <location>
        <begin position="129"/>
        <end position="146"/>
    </location>
</feature>
<evidence type="ECO:0000256" key="1">
    <source>
        <dbReference type="ARBA" id="ARBA00004141"/>
    </source>
</evidence>
<evidence type="ECO:0000256" key="2">
    <source>
        <dbReference type="ARBA" id="ARBA00022692"/>
    </source>
</evidence>
<feature type="transmembrane region" description="Helical" evidence="5">
    <location>
        <begin position="68"/>
        <end position="94"/>
    </location>
</feature>
<keyword evidence="8" id="KW-1185">Reference proteome</keyword>
<dbReference type="InterPro" id="IPR004481">
    <property type="entry name" value="K/Na/Ca-exchanger"/>
</dbReference>
<dbReference type="InterPro" id="IPR004837">
    <property type="entry name" value="NaCa_Exmemb"/>
</dbReference>
<evidence type="ECO:0000313" key="7">
    <source>
        <dbReference type="EMBL" id="WFE89140.1"/>
    </source>
</evidence>
<feature type="domain" description="Sodium/calcium exchanger membrane region" evidence="6">
    <location>
        <begin position="5"/>
        <end position="144"/>
    </location>
</feature>
<dbReference type="InterPro" id="IPR044880">
    <property type="entry name" value="NCX_ion-bd_dom_sf"/>
</dbReference>
<evidence type="ECO:0000313" key="8">
    <source>
        <dbReference type="Proteomes" id="UP001209803"/>
    </source>
</evidence>
<protein>
    <submittedName>
        <fullName evidence="7">Calcium/sodium antiporter</fullName>
    </submittedName>
</protein>
<name>A0ABY8F126_9HYPH</name>
<evidence type="ECO:0000256" key="4">
    <source>
        <dbReference type="ARBA" id="ARBA00023136"/>
    </source>
</evidence>
<accession>A0ABY8F126</accession>
<proteinExistence type="predicted"/>
<keyword evidence="2 5" id="KW-0812">Transmembrane</keyword>
<feature type="transmembrane region" description="Helical" evidence="5">
    <location>
        <begin position="35"/>
        <end position="56"/>
    </location>
</feature>
<organism evidence="7 8">
    <name type="scientific">Roseibium porphyridii</name>
    <dbReference type="NCBI Taxonomy" id="2866279"/>
    <lineage>
        <taxon>Bacteria</taxon>
        <taxon>Pseudomonadati</taxon>
        <taxon>Pseudomonadota</taxon>
        <taxon>Alphaproteobacteria</taxon>
        <taxon>Hyphomicrobiales</taxon>
        <taxon>Stappiaceae</taxon>
        <taxon>Roseibium</taxon>
    </lineage>
</organism>
<reference evidence="7 8" key="1">
    <citation type="submission" date="2023-03" db="EMBL/GenBank/DDBJ databases">
        <title>Roseibium porphyridii sp. nov. and Roseibium rhodosorbium sp. nov. isolated from marine algae, Porphyridium cruentum and Rhodosorus marinus, respectively.</title>
        <authorList>
            <person name="Lee M.W."/>
            <person name="Choi B.J."/>
            <person name="Lee J.K."/>
            <person name="Choi D.G."/>
            <person name="Baek J.H."/>
            <person name="Bayburt H."/>
            <person name="Kim J.M."/>
            <person name="Han D.M."/>
            <person name="Kim K.H."/>
            <person name="Jeon C.O."/>
        </authorList>
    </citation>
    <scope>NUCLEOTIDE SEQUENCE [LARGE SCALE GENOMIC DNA]</scope>
    <source>
        <strain evidence="7 8">KMA01</strain>
    </source>
</reference>
<dbReference type="EMBL" id="CP120863">
    <property type="protein sequence ID" value="WFE89140.1"/>
    <property type="molecule type" value="Genomic_DNA"/>
</dbReference>
<feature type="transmembrane region" description="Helical" evidence="5">
    <location>
        <begin position="198"/>
        <end position="222"/>
    </location>
</feature>
<dbReference type="NCBIfam" id="TIGR00367">
    <property type="entry name" value="calcium/sodium antiporter"/>
    <property type="match status" value="1"/>
</dbReference>
<keyword evidence="4 5" id="KW-0472">Membrane</keyword>
<dbReference type="Gene3D" id="1.20.1420.30">
    <property type="entry name" value="NCX, central ion-binding region"/>
    <property type="match status" value="1"/>
</dbReference>
<comment type="subcellular location">
    <subcellularLocation>
        <location evidence="1">Membrane</location>
        <topology evidence="1">Multi-pass membrane protein</topology>
    </subcellularLocation>
</comment>
<dbReference type="Proteomes" id="UP001209803">
    <property type="component" value="Chromosome"/>
</dbReference>
<evidence type="ECO:0000259" key="6">
    <source>
        <dbReference type="Pfam" id="PF01699"/>
    </source>
</evidence>
<dbReference type="PANTHER" id="PTHR10846:SF8">
    <property type="entry name" value="INNER MEMBRANE PROTEIN YRBG"/>
    <property type="match status" value="1"/>
</dbReference>
<keyword evidence="3 5" id="KW-1133">Transmembrane helix</keyword>
<dbReference type="PANTHER" id="PTHR10846">
    <property type="entry name" value="SODIUM/POTASSIUM/CALCIUM EXCHANGER"/>
    <property type="match status" value="1"/>
</dbReference>
<gene>
    <name evidence="7" type="ORF">K1718_23755</name>
</gene>
<evidence type="ECO:0000256" key="3">
    <source>
        <dbReference type="ARBA" id="ARBA00022989"/>
    </source>
</evidence>
<feature type="transmembrane region" description="Helical" evidence="5">
    <location>
        <begin position="100"/>
        <end position="117"/>
    </location>
</feature>
<dbReference type="Pfam" id="PF01699">
    <property type="entry name" value="Na_Ca_ex"/>
    <property type="match status" value="2"/>
</dbReference>
<evidence type="ECO:0000256" key="5">
    <source>
        <dbReference type="SAM" id="Phobius"/>
    </source>
</evidence>
<feature type="transmembrane region" description="Helical" evidence="5">
    <location>
        <begin position="234"/>
        <end position="257"/>
    </location>
</feature>
<sequence>MLMEMLFLVAGCTLLFYGGDWLVDGIAGLANRLRVSPIVVAFVVMGFGTSAPELFVAADAMMANKPDIAVGNIVGSNIANLLLVLALTGLIAPLTIDRDVLRIDGSAMLVGALLFWTTAYDGSVSRMDALLLVMAMLTYLTLRWRSLELRDEVPDTCEKGLFPCLAKCGLALVALPVGAHVFIEAAVEIAGMLGASDAVIGLTVVAIGTSLPEMAACVAAALRQKSGVILGGILGSNVFNGSLVIGGAAFVAPVAVAQSFLDFWIPVMILATTASLFFLRTGFTLSRREASVMLASYAAIFAI</sequence>
<feature type="domain" description="Sodium/calcium exchanger membrane region" evidence="6">
    <location>
        <begin position="170"/>
        <end position="300"/>
    </location>
</feature>
<feature type="transmembrane region" description="Helical" evidence="5">
    <location>
        <begin position="263"/>
        <end position="283"/>
    </location>
</feature>